<keyword evidence="8 9" id="KW-0472">Membrane</keyword>
<dbReference type="InterPro" id="IPR017871">
    <property type="entry name" value="ABC_transporter-like_CS"/>
</dbReference>
<reference evidence="13" key="1">
    <citation type="submission" date="2019-11" db="EMBL/GenBank/DDBJ databases">
        <authorList>
            <person name="Feng L."/>
        </authorList>
    </citation>
    <scope>NUCLEOTIDE SEQUENCE</scope>
    <source>
        <strain evidence="13">CTertiumLFYP3</strain>
    </source>
</reference>
<evidence type="ECO:0000256" key="9">
    <source>
        <dbReference type="SAM" id="Phobius"/>
    </source>
</evidence>
<feature type="domain" description="ABC transmembrane type-1" evidence="12">
    <location>
        <begin position="213"/>
        <end position="471"/>
    </location>
</feature>
<dbReference type="AlphaFoldDB" id="A0A6N2YHI4"/>
<evidence type="ECO:0000256" key="5">
    <source>
        <dbReference type="ARBA" id="ARBA00022741"/>
    </source>
</evidence>
<evidence type="ECO:0000259" key="10">
    <source>
        <dbReference type="PROSITE" id="PS50042"/>
    </source>
</evidence>
<dbReference type="InterPro" id="IPR027417">
    <property type="entry name" value="P-loop_NTPase"/>
</dbReference>
<dbReference type="FunFam" id="3.40.50.300:FF:000854">
    <property type="entry name" value="Multidrug ABC transporter ATP-binding protein"/>
    <property type="match status" value="1"/>
</dbReference>
<dbReference type="SUPFAM" id="SSF90123">
    <property type="entry name" value="ABC transporter transmembrane region"/>
    <property type="match status" value="1"/>
</dbReference>
<evidence type="ECO:0000256" key="8">
    <source>
        <dbReference type="ARBA" id="ARBA00023136"/>
    </source>
</evidence>
<organism evidence="13">
    <name type="scientific">Clostridium tertium</name>
    <dbReference type="NCBI Taxonomy" id="1559"/>
    <lineage>
        <taxon>Bacteria</taxon>
        <taxon>Bacillati</taxon>
        <taxon>Bacillota</taxon>
        <taxon>Clostridia</taxon>
        <taxon>Eubacteriales</taxon>
        <taxon>Clostridiaceae</taxon>
        <taxon>Clostridium</taxon>
    </lineage>
</organism>
<dbReference type="InterPro" id="IPR036640">
    <property type="entry name" value="ABC1_TM_sf"/>
</dbReference>
<dbReference type="GO" id="GO:0016887">
    <property type="term" value="F:ATP hydrolysis activity"/>
    <property type="evidence" value="ECO:0007669"/>
    <property type="project" value="InterPro"/>
</dbReference>
<proteinExistence type="predicted"/>
<evidence type="ECO:0000256" key="2">
    <source>
        <dbReference type="ARBA" id="ARBA00022448"/>
    </source>
</evidence>
<keyword evidence="7 9" id="KW-1133">Transmembrane helix</keyword>
<accession>A0A6N2YHI4</accession>
<name>A0A6N2YHI4_9CLOT</name>
<dbReference type="InterPro" id="IPR011527">
    <property type="entry name" value="ABC1_TM_dom"/>
</dbReference>
<dbReference type="PROSITE" id="PS50893">
    <property type="entry name" value="ABC_TRANSPORTER_2"/>
    <property type="match status" value="1"/>
</dbReference>
<comment type="subcellular location">
    <subcellularLocation>
        <location evidence="1">Cell membrane</location>
        <topology evidence="1">Multi-pass membrane protein</topology>
    </subcellularLocation>
</comment>
<dbReference type="PROSITE" id="PS50929">
    <property type="entry name" value="ABC_TM1F"/>
    <property type="match status" value="1"/>
</dbReference>
<dbReference type="GO" id="GO:0005886">
    <property type="term" value="C:plasma membrane"/>
    <property type="evidence" value="ECO:0007669"/>
    <property type="project" value="UniProtKB-SubCell"/>
</dbReference>
<dbReference type="PROSITE" id="PS00211">
    <property type="entry name" value="ABC_TRANSPORTER_1"/>
    <property type="match status" value="1"/>
</dbReference>
<dbReference type="Gene3D" id="3.40.50.300">
    <property type="entry name" value="P-loop containing nucleotide triphosphate hydrolases"/>
    <property type="match status" value="1"/>
</dbReference>
<evidence type="ECO:0000313" key="13">
    <source>
        <dbReference type="EMBL" id="VYT65346.1"/>
    </source>
</evidence>
<dbReference type="InterPro" id="IPR003593">
    <property type="entry name" value="AAA+_ATPase"/>
</dbReference>
<dbReference type="EMBL" id="CACRTO010000005">
    <property type="protein sequence ID" value="VYT65346.1"/>
    <property type="molecule type" value="Genomic_DNA"/>
</dbReference>
<keyword evidence="3" id="KW-1003">Cell membrane</keyword>
<evidence type="ECO:0000256" key="1">
    <source>
        <dbReference type="ARBA" id="ARBA00004651"/>
    </source>
</evidence>
<feature type="transmembrane region" description="Helical" evidence="9">
    <location>
        <begin position="451"/>
        <end position="469"/>
    </location>
</feature>
<dbReference type="GO" id="GO:0140359">
    <property type="term" value="F:ABC-type transporter activity"/>
    <property type="evidence" value="ECO:0007669"/>
    <property type="project" value="InterPro"/>
</dbReference>
<dbReference type="InterPro" id="IPR000595">
    <property type="entry name" value="cNMP-bd_dom"/>
</dbReference>
<dbReference type="InterPro" id="IPR003439">
    <property type="entry name" value="ABC_transporter-like_ATP-bd"/>
</dbReference>
<feature type="domain" description="Cyclic nucleotide-binding" evidence="10">
    <location>
        <begin position="170"/>
        <end position="202"/>
    </location>
</feature>
<evidence type="ECO:0000259" key="11">
    <source>
        <dbReference type="PROSITE" id="PS50893"/>
    </source>
</evidence>
<evidence type="ECO:0000256" key="6">
    <source>
        <dbReference type="ARBA" id="ARBA00022840"/>
    </source>
</evidence>
<evidence type="ECO:0000256" key="3">
    <source>
        <dbReference type="ARBA" id="ARBA00022475"/>
    </source>
</evidence>
<dbReference type="SUPFAM" id="SSF52540">
    <property type="entry name" value="P-loop containing nucleoside triphosphate hydrolases"/>
    <property type="match status" value="1"/>
</dbReference>
<dbReference type="InterPro" id="IPR039421">
    <property type="entry name" value="Type_1_exporter"/>
</dbReference>
<dbReference type="CDD" id="cd18548">
    <property type="entry name" value="ABC_6TM_Tm287_like"/>
    <property type="match status" value="1"/>
</dbReference>
<dbReference type="GO" id="GO:0005524">
    <property type="term" value="F:ATP binding"/>
    <property type="evidence" value="ECO:0007669"/>
    <property type="project" value="UniProtKB-KW"/>
</dbReference>
<sequence length="750" mass="84168">MIKLTRYLKPFLVSIFAVIVLLFVQAISELSLPDYMSNIVNVGIQQGGIENSVPEVIRKTEMDNLFLFMKEEDSNFVKENYTLLNINNLETKEKEDYLSKYPLLEEEELYKLNTKNKDDIAKMKDIFAKPEVIVYGINTGTFDEELKGSFMNESIPQMPGMQEIKDPFMLFRSLPKDKLNEIVDGINDKFNGMQDSIIQQGSVSYVKNEYTTIGINVDSLQTKYIILAGIKMLSIALISMTAAVIVGLLSARIAAGVSKSLRGDVFKKVTSFSNTEFDKFSTASLITRSTNDIQQIQMLLVMLFRIVFYAPILGIGGILKVLKTNTNMTWTIALGVILISILVAVLFSFAMPKFKSVQKLIDKLNLVTRESLTGMLVIRAFSTEKHEEERFDKANNDLTKTNLFVNRLMASMMPAMMLIMNGLTLLIVWIGSHQVDMGNMQVGDMMAFMQYAMQIIMSFLMISMISIMLPRASVSAQRISEVLDTELSIKDKKEKKRFRKEEKGVVEYRNVSFKYPGAEDYILNDISFTARPGETTAIIGSTGSGKSTLINLIPRFYDVTKGEILVDGVDIRDVDQKELRDKLGYIPQKGVLFSGTIESNLKYGVPNATLEDVEEASKIAQALEFIENKPEKYDTEISQGGTNVSGGQKQRLSIARALVKKPEVYIFDDSFSALDFKTDAALRKAIKDNIKDATMIIVAQRISTIKDANQIIVLDEGNVVGIGTHKELLKNCEVYNQIALSQLSKEELMS</sequence>
<evidence type="ECO:0000259" key="12">
    <source>
        <dbReference type="PROSITE" id="PS50929"/>
    </source>
</evidence>
<dbReference type="Gene3D" id="1.20.1560.10">
    <property type="entry name" value="ABC transporter type 1, transmembrane domain"/>
    <property type="match status" value="1"/>
</dbReference>
<feature type="transmembrane region" description="Helical" evidence="9">
    <location>
        <begin position="298"/>
        <end position="322"/>
    </location>
</feature>
<dbReference type="PANTHER" id="PTHR24221:SF276">
    <property type="entry name" value="ABC TRANSPORTER, ATP-BINDING_PERMEASE PROTEIN"/>
    <property type="match status" value="1"/>
</dbReference>
<dbReference type="Pfam" id="PF00005">
    <property type="entry name" value="ABC_tran"/>
    <property type="match status" value="1"/>
</dbReference>
<feature type="domain" description="ABC transporter" evidence="11">
    <location>
        <begin position="506"/>
        <end position="741"/>
    </location>
</feature>
<dbReference type="Pfam" id="PF00664">
    <property type="entry name" value="ABC_membrane"/>
    <property type="match status" value="1"/>
</dbReference>
<evidence type="ECO:0000256" key="7">
    <source>
        <dbReference type="ARBA" id="ARBA00022989"/>
    </source>
</evidence>
<protein>
    <submittedName>
        <fullName evidence="13">Putative ABC transporter ATP-binding protein</fullName>
    </submittedName>
</protein>
<feature type="transmembrane region" description="Helical" evidence="9">
    <location>
        <begin position="408"/>
        <end position="431"/>
    </location>
</feature>
<feature type="transmembrane region" description="Helical" evidence="9">
    <location>
        <begin position="224"/>
        <end position="249"/>
    </location>
</feature>
<gene>
    <name evidence="13" type="ORF">CTLFYP3_00353</name>
</gene>
<evidence type="ECO:0000256" key="4">
    <source>
        <dbReference type="ARBA" id="ARBA00022692"/>
    </source>
</evidence>
<dbReference type="SMART" id="SM00382">
    <property type="entry name" value="AAA"/>
    <property type="match status" value="1"/>
</dbReference>
<dbReference type="PROSITE" id="PS50042">
    <property type="entry name" value="CNMP_BINDING_3"/>
    <property type="match status" value="1"/>
</dbReference>
<keyword evidence="6 13" id="KW-0067">ATP-binding</keyword>
<dbReference type="PANTHER" id="PTHR24221">
    <property type="entry name" value="ATP-BINDING CASSETTE SUB-FAMILY B"/>
    <property type="match status" value="1"/>
</dbReference>
<keyword evidence="4 9" id="KW-0812">Transmembrane</keyword>
<keyword evidence="2" id="KW-0813">Transport</keyword>
<dbReference type="RefSeq" id="WP_156624387.1">
    <property type="nucleotide sequence ID" value="NZ_CACRTO010000005.1"/>
</dbReference>
<feature type="transmembrane region" description="Helical" evidence="9">
    <location>
        <begin position="328"/>
        <end position="350"/>
    </location>
</feature>
<keyword evidence="5" id="KW-0547">Nucleotide-binding</keyword>